<dbReference type="AlphaFoldDB" id="A0A8H7C598"/>
<evidence type="ECO:0000313" key="2">
    <source>
        <dbReference type="EMBL" id="KAF7762303.1"/>
    </source>
</evidence>
<name>A0A8H7C598_AGABI</name>
<reference evidence="2 3" key="1">
    <citation type="journal article" name="Sci. Rep.">
        <title>Telomere-to-telomere assembled and centromere annotated genomes of the two main subspecies of the button mushroom Agaricus bisporus reveal especially polymorphic chromosome ends.</title>
        <authorList>
            <person name="Sonnenberg A.S.M."/>
            <person name="Sedaghat-Telgerd N."/>
            <person name="Lavrijssen B."/>
            <person name="Ohm R.A."/>
            <person name="Hendrickx P.M."/>
            <person name="Scholtmeijer K."/>
            <person name="Baars J.J.P."/>
            <person name="van Peer A."/>
        </authorList>
    </citation>
    <scope>NUCLEOTIDE SEQUENCE [LARGE SCALE GENOMIC DNA]</scope>
    <source>
        <strain evidence="2 3">H119_p4</strain>
    </source>
</reference>
<keyword evidence="1" id="KW-0472">Membrane</keyword>
<comment type="caution">
    <text evidence="2">The sequence shown here is derived from an EMBL/GenBank/DDBJ whole genome shotgun (WGS) entry which is preliminary data.</text>
</comment>
<keyword evidence="1" id="KW-1133">Transmembrane helix</keyword>
<sequence>MPAHSSISQPSPSEFKPPIVVVPADDKDLKFSVPPNKNFKAFYDDDADKLMRTKLMPIWNTTTIKFEFNGTGIAVAGLTRESFPLIPKNLLPSFSCTVDDQPADPPNPRTSDIPADGKNTIICRKKGLQADQPHILKVQITVSSIPVFIDSIRYRPLPNDVSGNITLSNTFLRIDSQNKEYIQFDKQGWDYTKGWDRQVHLISKSDTPPGRFMNITIPSSQMQQLKWFGDLIHDGGRHRRSISSPSRSLLVPVVLDGVPIKVSTSHAGGDESNGLFSLHLNNSTSSSPSHVLSISAPEGYRLSLDHLLVTLGVPMVQNLAEPNSNKMRGNSLSPVIPIISGIVGSLFIISVTLFTVMWIQKRRRHTWKDSALPSTIQHPATNVSSRSSFSREVVTGDIEYNPEAQKKLEGALNAGVMDPPQAFDSGYRIRNSSVVPPRYTRI</sequence>
<protein>
    <submittedName>
        <fullName evidence="2">Uncharacterized protein</fullName>
    </submittedName>
</protein>
<evidence type="ECO:0000256" key="1">
    <source>
        <dbReference type="SAM" id="Phobius"/>
    </source>
</evidence>
<dbReference type="Proteomes" id="UP000629468">
    <property type="component" value="Unassembled WGS sequence"/>
</dbReference>
<evidence type="ECO:0000313" key="3">
    <source>
        <dbReference type="Proteomes" id="UP000629468"/>
    </source>
</evidence>
<feature type="transmembrane region" description="Helical" evidence="1">
    <location>
        <begin position="335"/>
        <end position="359"/>
    </location>
</feature>
<organism evidence="2 3">
    <name type="scientific">Agaricus bisporus var. burnettii</name>
    <dbReference type="NCBI Taxonomy" id="192524"/>
    <lineage>
        <taxon>Eukaryota</taxon>
        <taxon>Fungi</taxon>
        <taxon>Dikarya</taxon>
        <taxon>Basidiomycota</taxon>
        <taxon>Agaricomycotina</taxon>
        <taxon>Agaricomycetes</taxon>
        <taxon>Agaricomycetidae</taxon>
        <taxon>Agaricales</taxon>
        <taxon>Agaricineae</taxon>
        <taxon>Agaricaceae</taxon>
        <taxon>Agaricus</taxon>
    </lineage>
</organism>
<accession>A0A8H7C598</accession>
<gene>
    <name evidence="2" type="ORF">Agabi119p4_8896</name>
</gene>
<keyword evidence="1" id="KW-0812">Transmembrane</keyword>
<dbReference type="EMBL" id="JABXXO010000012">
    <property type="protein sequence ID" value="KAF7762303.1"/>
    <property type="molecule type" value="Genomic_DNA"/>
</dbReference>
<proteinExistence type="predicted"/>